<dbReference type="InterPro" id="IPR038765">
    <property type="entry name" value="Papain-like_cys_pep_sf"/>
</dbReference>
<keyword evidence="4" id="KW-0645">Protease</keyword>
<evidence type="ECO:0000256" key="2">
    <source>
        <dbReference type="ARBA" id="ARBA00005427"/>
    </source>
</evidence>
<comment type="similarity">
    <text evidence="2">Belongs to the peptidase C19 family. USP10 subfamily.</text>
</comment>
<keyword evidence="8" id="KW-0175">Coiled coil</keyword>
<feature type="coiled-coil region" evidence="8">
    <location>
        <begin position="64"/>
        <end position="125"/>
    </location>
</feature>
<dbReference type="GO" id="GO:0016579">
    <property type="term" value="P:protein deubiquitination"/>
    <property type="evidence" value="ECO:0007669"/>
    <property type="project" value="InterPro"/>
</dbReference>
<keyword evidence="5" id="KW-0833">Ubl conjugation pathway</keyword>
<sequence>MKVLNTLKYKCEQLEASMRETRSVQENLDKLRKNPLLAPTGYLLKVDESIDELCTKLQRSRLLLSQSMEKAKGLEEKLKQWRETAQSIKIVGTSPKLDMKSGAQLAELTSELARLRSAFELLKAGRPPDTPKLNPEEMIPDLMSIQTFLKQNPAIETVNSSYNKVISDAVKLSSLAKVVCNCLLSVMEGGDSGNFNTKQRKKKSKKSKQIVPQKSPVNVFGASNAADLVTSAAGVWARNNEKVEVKKSPRVSEVSSDDVDFALFECITDMRNRQLNHRSSSSLTCSPYRQQPRGFINTQNTCYFIACLQSLFSIPAFVAILDRLSATVHSVFAEVGCLRNLWTEDLAVTTPILRLFVLLLDDISPYKPNQPNGGQLALPNDFGYIPTGKPLKVDPKFFSLLTLEVGHEQDAADCMSRLITQLHEEMACLLRRFKPSETPKNALEEDDDGEEWTTVGCQGKKFTEARQTQVDNGEMTPISFLFGGNLISRSSYKKASRTANKSDISVKERFFVLPLELNDPQVTSLEDGFRLLAKRDILSDFRDPETGACVVMNRRVFIDHLPPVILVQLNRFFYSVSKNGIQKVLKQIPVYKQLQIPDSIVSKERAFSKAQGTYELTSVVFHIGYNATRGHYTTVTLPTQDDLLYFDDERVFRLHQQRDEESMLRTHRPFDGRNCRFTECRHPAGSDGPRPSIAEQPRTPYLLVYTSRFQS</sequence>
<dbReference type="Pfam" id="PF00443">
    <property type="entry name" value="UCH"/>
    <property type="match status" value="1"/>
</dbReference>
<dbReference type="GO" id="GO:0004843">
    <property type="term" value="F:cysteine-type deubiquitinase activity"/>
    <property type="evidence" value="ECO:0007669"/>
    <property type="project" value="UniProtKB-EC"/>
</dbReference>
<feature type="domain" description="USP" evidence="10">
    <location>
        <begin position="293"/>
        <end position="669"/>
    </location>
</feature>
<dbReference type="InterPro" id="IPR001394">
    <property type="entry name" value="Peptidase_C19_UCH"/>
</dbReference>
<evidence type="ECO:0000256" key="9">
    <source>
        <dbReference type="SAM" id="MobiDB-lite"/>
    </source>
</evidence>
<dbReference type="CDD" id="cd02257">
    <property type="entry name" value="Peptidase_C19"/>
    <property type="match status" value="1"/>
</dbReference>
<dbReference type="STRING" id="53468.A0A0R3UPF9"/>
<keyword evidence="6" id="KW-0378">Hydrolase</keyword>
<dbReference type="PROSITE" id="PS00973">
    <property type="entry name" value="USP_2"/>
    <property type="match status" value="1"/>
</dbReference>
<dbReference type="Proteomes" id="UP000267029">
    <property type="component" value="Unassembled WGS sequence"/>
</dbReference>
<gene>
    <name evidence="11" type="ORF">MCOS_LOCUS9735</name>
</gene>
<evidence type="ECO:0000313" key="11">
    <source>
        <dbReference type="EMBL" id="VDD83732.1"/>
    </source>
</evidence>
<evidence type="ECO:0000256" key="8">
    <source>
        <dbReference type="SAM" id="Coils"/>
    </source>
</evidence>
<dbReference type="OrthoDB" id="429671at2759"/>
<feature type="region of interest" description="Disordered" evidence="9">
    <location>
        <begin position="193"/>
        <end position="212"/>
    </location>
</feature>
<dbReference type="PANTHER" id="PTHR24006:SF687">
    <property type="entry name" value="UBIQUITIN CARBOXYL-TERMINAL HYDROLASE 10"/>
    <property type="match status" value="1"/>
</dbReference>
<comment type="catalytic activity">
    <reaction evidence="1">
        <text>Thiol-dependent hydrolysis of ester, thioester, amide, peptide and isopeptide bonds formed by the C-terminal Gly of ubiquitin (a 76-residue protein attached to proteins as an intracellular targeting signal).</text>
        <dbReference type="EC" id="3.4.19.12"/>
    </reaction>
</comment>
<evidence type="ECO:0000256" key="1">
    <source>
        <dbReference type="ARBA" id="ARBA00000707"/>
    </source>
</evidence>
<accession>A0A0R3UPF9</accession>
<dbReference type="Gene3D" id="3.90.70.10">
    <property type="entry name" value="Cysteine proteinases"/>
    <property type="match status" value="1"/>
</dbReference>
<keyword evidence="12" id="KW-1185">Reference proteome</keyword>
<dbReference type="EC" id="3.4.19.12" evidence="3"/>
<evidence type="ECO:0000256" key="7">
    <source>
        <dbReference type="ARBA" id="ARBA00022807"/>
    </source>
</evidence>
<feature type="compositionally biased region" description="Basic residues" evidence="9">
    <location>
        <begin position="198"/>
        <end position="208"/>
    </location>
</feature>
<dbReference type="AlphaFoldDB" id="A0A0R3UPF9"/>
<evidence type="ECO:0000256" key="3">
    <source>
        <dbReference type="ARBA" id="ARBA00012759"/>
    </source>
</evidence>
<organism evidence="11 12">
    <name type="scientific">Mesocestoides corti</name>
    <name type="common">Flatworm</name>
    <dbReference type="NCBI Taxonomy" id="53468"/>
    <lineage>
        <taxon>Eukaryota</taxon>
        <taxon>Metazoa</taxon>
        <taxon>Spiralia</taxon>
        <taxon>Lophotrochozoa</taxon>
        <taxon>Platyhelminthes</taxon>
        <taxon>Cestoda</taxon>
        <taxon>Eucestoda</taxon>
        <taxon>Cyclophyllidea</taxon>
        <taxon>Mesocestoididae</taxon>
        <taxon>Mesocestoides</taxon>
    </lineage>
</organism>
<evidence type="ECO:0000313" key="12">
    <source>
        <dbReference type="Proteomes" id="UP000267029"/>
    </source>
</evidence>
<evidence type="ECO:0000256" key="5">
    <source>
        <dbReference type="ARBA" id="ARBA00022786"/>
    </source>
</evidence>
<evidence type="ECO:0000259" key="10">
    <source>
        <dbReference type="PROSITE" id="PS50235"/>
    </source>
</evidence>
<keyword evidence="7" id="KW-0788">Thiol protease</keyword>
<dbReference type="PROSITE" id="PS50235">
    <property type="entry name" value="USP_3"/>
    <property type="match status" value="1"/>
</dbReference>
<name>A0A0R3UPF9_MESCO</name>
<dbReference type="SUPFAM" id="SSF54001">
    <property type="entry name" value="Cysteine proteinases"/>
    <property type="match status" value="1"/>
</dbReference>
<dbReference type="InterPro" id="IPR018200">
    <property type="entry name" value="USP_CS"/>
</dbReference>
<proteinExistence type="inferred from homology"/>
<evidence type="ECO:0000256" key="4">
    <source>
        <dbReference type="ARBA" id="ARBA00022670"/>
    </source>
</evidence>
<dbReference type="EMBL" id="UXSR01005820">
    <property type="protein sequence ID" value="VDD83732.1"/>
    <property type="molecule type" value="Genomic_DNA"/>
</dbReference>
<dbReference type="InterPro" id="IPR028889">
    <property type="entry name" value="USP"/>
</dbReference>
<reference evidence="11 12" key="1">
    <citation type="submission" date="2018-10" db="EMBL/GenBank/DDBJ databases">
        <authorList>
            <consortium name="Pathogen Informatics"/>
        </authorList>
    </citation>
    <scope>NUCLEOTIDE SEQUENCE [LARGE SCALE GENOMIC DNA]</scope>
</reference>
<dbReference type="PANTHER" id="PTHR24006">
    <property type="entry name" value="UBIQUITIN CARBOXYL-TERMINAL HYDROLASE"/>
    <property type="match status" value="1"/>
</dbReference>
<dbReference type="GO" id="GO:0005634">
    <property type="term" value="C:nucleus"/>
    <property type="evidence" value="ECO:0007669"/>
    <property type="project" value="TreeGrafter"/>
</dbReference>
<dbReference type="GO" id="GO:0006508">
    <property type="term" value="P:proteolysis"/>
    <property type="evidence" value="ECO:0007669"/>
    <property type="project" value="UniProtKB-KW"/>
</dbReference>
<evidence type="ECO:0000256" key="6">
    <source>
        <dbReference type="ARBA" id="ARBA00022801"/>
    </source>
</evidence>
<dbReference type="GO" id="GO:0005829">
    <property type="term" value="C:cytosol"/>
    <property type="evidence" value="ECO:0007669"/>
    <property type="project" value="TreeGrafter"/>
</dbReference>
<dbReference type="InterPro" id="IPR050164">
    <property type="entry name" value="Peptidase_C19"/>
</dbReference>
<protein>
    <recommendedName>
        <fullName evidence="3">ubiquitinyl hydrolase 1</fullName>
        <ecNumber evidence="3">3.4.19.12</ecNumber>
    </recommendedName>
</protein>